<dbReference type="AlphaFoldDB" id="A0A7W5YUN6"/>
<comment type="caution">
    <text evidence="1">The sequence shown here is derived from an EMBL/GenBank/DDBJ whole genome shotgun (WGS) entry which is preliminary data.</text>
</comment>
<dbReference type="InterPro" id="IPR029063">
    <property type="entry name" value="SAM-dependent_MTases_sf"/>
</dbReference>
<evidence type="ECO:0000313" key="2">
    <source>
        <dbReference type="Proteomes" id="UP000579945"/>
    </source>
</evidence>
<sequence>MVILKRLYSVFHGHRSRTTKKKSRRWEQRRMPSKRHDCIGWEAAQVGTTLRHFYTTARAGAVRLSDGGGPFGFDVMVALLVDDLLRAYQFDAIIETGCFLGDTSDYLAHRYPDLPVRTCDINSEYALFTRRRLADQPNAHVDCLDSPDFVTWATSTYQRPLFFLDAHWGEAWPLQRELAAITRGVVLIHDFDIGHPRFAYDTYNGLVCGPQVLALMPEPPPVYFTPDPHADWPLPCLQVGRRAGIGVVSLGLDPEPLHEHPALICHELYSETVVTT</sequence>
<dbReference type="RefSeq" id="WP_183662506.1">
    <property type="nucleotide sequence ID" value="NZ_BAAAXX010000059.1"/>
</dbReference>
<protein>
    <recommendedName>
        <fullName evidence="3">Class I SAM-dependent methyltransferase</fullName>
    </recommendedName>
</protein>
<dbReference type="GeneID" id="95395721"/>
<evidence type="ECO:0008006" key="3">
    <source>
        <dbReference type="Google" id="ProtNLM"/>
    </source>
</evidence>
<dbReference type="Proteomes" id="UP000579945">
    <property type="component" value="Unassembled WGS sequence"/>
</dbReference>
<dbReference type="EMBL" id="JACIBV010000003">
    <property type="protein sequence ID" value="MBB3733794.1"/>
    <property type="molecule type" value="Genomic_DNA"/>
</dbReference>
<organism evidence="1 2">
    <name type="scientific">Nonomuraea dietziae</name>
    <dbReference type="NCBI Taxonomy" id="65515"/>
    <lineage>
        <taxon>Bacteria</taxon>
        <taxon>Bacillati</taxon>
        <taxon>Actinomycetota</taxon>
        <taxon>Actinomycetes</taxon>
        <taxon>Streptosporangiales</taxon>
        <taxon>Streptosporangiaceae</taxon>
        <taxon>Nonomuraea</taxon>
    </lineage>
</organism>
<evidence type="ECO:0000313" key="1">
    <source>
        <dbReference type="EMBL" id="MBB3733794.1"/>
    </source>
</evidence>
<keyword evidence="2" id="KW-1185">Reference proteome</keyword>
<accession>A0A7W5YUN6</accession>
<dbReference type="SUPFAM" id="SSF53335">
    <property type="entry name" value="S-adenosyl-L-methionine-dependent methyltransferases"/>
    <property type="match status" value="1"/>
</dbReference>
<proteinExistence type="predicted"/>
<reference evidence="1 2" key="1">
    <citation type="submission" date="2020-08" db="EMBL/GenBank/DDBJ databases">
        <title>Sequencing the genomes of 1000 actinobacteria strains.</title>
        <authorList>
            <person name="Klenk H.-P."/>
        </authorList>
    </citation>
    <scope>NUCLEOTIDE SEQUENCE [LARGE SCALE GENOMIC DNA]</scope>
    <source>
        <strain evidence="1 2">DSM 44320</strain>
    </source>
</reference>
<gene>
    <name evidence="1" type="ORF">FHR33_009747</name>
</gene>
<dbReference type="Gene3D" id="3.40.50.150">
    <property type="entry name" value="Vaccinia Virus protein VP39"/>
    <property type="match status" value="1"/>
</dbReference>
<name>A0A7W5YUN6_9ACTN</name>